<dbReference type="InterPro" id="IPR001138">
    <property type="entry name" value="Zn2Cys6_DnaBD"/>
</dbReference>
<dbReference type="PROSITE" id="PS00463">
    <property type="entry name" value="ZN2_CY6_FUNGAL_1"/>
    <property type="match status" value="1"/>
</dbReference>
<dbReference type="GO" id="GO:0008270">
    <property type="term" value="F:zinc ion binding"/>
    <property type="evidence" value="ECO:0007669"/>
    <property type="project" value="InterPro"/>
</dbReference>
<dbReference type="AlphaFoldDB" id="A0A2S4Q0Y7"/>
<evidence type="ECO:0000256" key="2">
    <source>
        <dbReference type="ARBA" id="ARBA00023125"/>
    </source>
</evidence>
<keyword evidence="2" id="KW-0238">DNA-binding</keyword>
<dbReference type="InterPro" id="IPR050675">
    <property type="entry name" value="OAF3"/>
</dbReference>
<dbReference type="GO" id="GO:0000981">
    <property type="term" value="F:DNA-binding transcription factor activity, RNA polymerase II-specific"/>
    <property type="evidence" value="ECO:0007669"/>
    <property type="project" value="InterPro"/>
</dbReference>
<keyword evidence="1" id="KW-0805">Transcription regulation</keyword>
<organism evidence="6 7">
    <name type="scientific">Erysiphe pulchra</name>
    <dbReference type="NCBI Taxonomy" id="225359"/>
    <lineage>
        <taxon>Eukaryota</taxon>
        <taxon>Fungi</taxon>
        <taxon>Dikarya</taxon>
        <taxon>Ascomycota</taxon>
        <taxon>Pezizomycotina</taxon>
        <taxon>Leotiomycetes</taxon>
        <taxon>Erysiphales</taxon>
        <taxon>Erysiphaceae</taxon>
        <taxon>Erysiphe</taxon>
    </lineage>
</organism>
<evidence type="ECO:0000259" key="5">
    <source>
        <dbReference type="PROSITE" id="PS50048"/>
    </source>
</evidence>
<feature type="domain" description="Zn(2)-C6 fungal-type" evidence="5">
    <location>
        <begin position="17"/>
        <end position="47"/>
    </location>
</feature>
<dbReference type="PRINTS" id="PR00755">
    <property type="entry name" value="AFLATOXINBRP"/>
</dbReference>
<comment type="caution">
    <text evidence="6">The sequence shown here is derived from an EMBL/GenBank/DDBJ whole genome shotgun (WGS) entry which is preliminary data.</text>
</comment>
<dbReference type="SUPFAM" id="SSF57701">
    <property type="entry name" value="Zn2/Cys6 DNA-binding domain"/>
    <property type="match status" value="1"/>
</dbReference>
<dbReference type="SMART" id="SM00066">
    <property type="entry name" value="GAL4"/>
    <property type="match status" value="1"/>
</dbReference>
<protein>
    <recommendedName>
        <fullName evidence="5">Zn(2)-C6 fungal-type domain-containing protein</fullName>
    </recommendedName>
</protein>
<accession>A0A2S4Q0Y7</accession>
<dbReference type="InterPro" id="IPR036864">
    <property type="entry name" value="Zn2-C6_fun-type_DNA-bd_sf"/>
</dbReference>
<evidence type="ECO:0000313" key="7">
    <source>
        <dbReference type="Proteomes" id="UP000237438"/>
    </source>
</evidence>
<sequence length="433" mass="47478">MSSSNSYASQMLKLKDTCDMCSSSKIRCNKQKPICGRCERLGLQCLYSPSRRIGRPNSLRGPQAVRPAIHLLRPRPPNVINNDLLSSINEVNLPLKPGTTSEASQQNNQFLGGSQERDSTPAHVVAQECVIVPNNPLGKQVDIPEDLLKSAPILPPSADSTLGVFRIQSFQPNHGDELIPKACQAIGKKNPPTASPQSLICAATAMKILAHLEMTSEKLESDELDEDYDQMQSYDGIIEIVIASLIPLSTILICPCSKMLDVALLATSTCLAVLDILHLIINKLLQYSNQETPFRSSSASLECTKSLVENNVEVKQVLSLKDSINLVHSRIMRELPKVAKIISLFPNLSENGTGEHNSSELLLALVAEVNTVLKSSIEELEIHFRVSPGIASETLERLKYTIANVEQRRDPEEFKQSIITLGKSTSTNDSEHA</sequence>
<dbReference type="PANTHER" id="PTHR31069">
    <property type="entry name" value="OLEATE-ACTIVATED TRANSCRIPTION FACTOR 1-RELATED"/>
    <property type="match status" value="1"/>
</dbReference>
<dbReference type="GO" id="GO:0003677">
    <property type="term" value="F:DNA binding"/>
    <property type="evidence" value="ECO:0007669"/>
    <property type="project" value="UniProtKB-KW"/>
</dbReference>
<proteinExistence type="predicted"/>
<evidence type="ECO:0000256" key="4">
    <source>
        <dbReference type="ARBA" id="ARBA00023242"/>
    </source>
</evidence>
<keyword evidence="7" id="KW-1185">Reference proteome</keyword>
<dbReference type="Pfam" id="PF00172">
    <property type="entry name" value="Zn_clus"/>
    <property type="match status" value="1"/>
</dbReference>
<dbReference type="STRING" id="225359.A0A2S4Q0Y7"/>
<dbReference type="PANTHER" id="PTHR31069:SF31">
    <property type="entry name" value="MONODICTYPHENONE CLUSTER TRANSCRIPTION FACTOR-RELATED"/>
    <property type="match status" value="1"/>
</dbReference>
<dbReference type="PROSITE" id="PS50048">
    <property type="entry name" value="ZN2_CY6_FUNGAL_2"/>
    <property type="match status" value="1"/>
</dbReference>
<dbReference type="OrthoDB" id="2740448at2759"/>
<name>A0A2S4Q0Y7_9PEZI</name>
<evidence type="ECO:0000256" key="1">
    <source>
        <dbReference type="ARBA" id="ARBA00023015"/>
    </source>
</evidence>
<evidence type="ECO:0000313" key="6">
    <source>
        <dbReference type="EMBL" id="POS87954.1"/>
    </source>
</evidence>
<keyword evidence="3" id="KW-0804">Transcription</keyword>
<dbReference type="EMBL" id="PEDP01000050">
    <property type="protein sequence ID" value="POS87954.1"/>
    <property type="molecule type" value="Genomic_DNA"/>
</dbReference>
<keyword evidence="4" id="KW-0539">Nucleus</keyword>
<dbReference type="Proteomes" id="UP000237438">
    <property type="component" value="Unassembled WGS sequence"/>
</dbReference>
<dbReference type="CDD" id="cd00067">
    <property type="entry name" value="GAL4"/>
    <property type="match status" value="1"/>
</dbReference>
<dbReference type="Gene3D" id="4.10.240.10">
    <property type="entry name" value="Zn(2)-C6 fungal-type DNA-binding domain"/>
    <property type="match status" value="1"/>
</dbReference>
<gene>
    <name evidence="6" type="ORF">EPUL_002501</name>
</gene>
<reference evidence="6 7" key="1">
    <citation type="submission" date="2017-10" db="EMBL/GenBank/DDBJ databases">
        <title>Development of genomic resources for the powdery mildew, Erysiphe pulchra.</title>
        <authorList>
            <person name="Wadl P.A."/>
            <person name="Mack B.M."/>
            <person name="Moore G."/>
            <person name="Beltz S.B."/>
        </authorList>
    </citation>
    <scope>NUCLEOTIDE SEQUENCE [LARGE SCALE GENOMIC DNA]</scope>
    <source>
        <strain evidence="6">Cflorida</strain>
    </source>
</reference>
<evidence type="ECO:0000256" key="3">
    <source>
        <dbReference type="ARBA" id="ARBA00023163"/>
    </source>
</evidence>